<accession>A0A402AIP5</accession>
<organism evidence="2 3">
    <name type="scientific">Dictyobacter kobayashii</name>
    <dbReference type="NCBI Taxonomy" id="2014872"/>
    <lineage>
        <taxon>Bacteria</taxon>
        <taxon>Bacillati</taxon>
        <taxon>Chloroflexota</taxon>
        <taxon>Ktedonobacteria</taxon>
        <taxon>Ktedonobacterales</taxon>
        <taxon>Dictyobacteraceae</taxon>
        <taxon>Dictyobacter</taxon>
    </lineage>
</organism>
<dbReference type="OrthoDB" id="9942071at2"/>
<keyword evidence="3" id="KW-1185">Reference proteome</keyword>
<feature type="transmembrane region" description="Helical" evidence="1">
    <location>
        <begin position="34"/>
        <end position="51"/>
    </location>
</feature>
<comment type="caution">
    <text evidence="2">The sequence shown here is derived from an EMBL/GenBank/DDBJ whole genome shotgun (WGS) entry which is preliminary data.</text>
</comment>
<gene>
    <name evidence="2" type="ORF">KDK_27760</name>
</gene>
<protein>
    <submittedName>
        <fullName evidence="2">Uncharacterized protein</fullName>
    </submittedName>
</protein>
<keyword evidence="1" id="KW-1133">Transmembrane helix</keyword>
<dbReference type="Proteomes" id="UP000287188">
    <property type="component" value="Unassembled WGS sequence"/>
</dbReference>
<feature type="transmembrane region" description="Helical" evidence="1">
    <location>
        <begin position="135"/>
        <end position="152"/>
    </location>
</feature>
<sequence>MSAQTKHHWKHAAIEKSGLLSDLWDIFISYGGRAAGWILFGCMVCNILQIIPNVTIPQLLINIVMGTQIITLDIAGFGLNTIAKHVLKSTQDTEARKTAESAKKLAKCLIGLMILTVGLITVGYLYPPAKQATDIIDKVLILARIVLIVIYMHTMHDLRQAELEVIAQAEQTAQANDQLLLDQVEQVKGLASTVHTLSAQQAQSTDRIDRVYTELKKLADRIDTTIDKGTFESLSRQVYSLARDNQEMRSSVTEVHQNVLQITQNLYSLPAGQMVNAEQEPRLLPEGTIDQAPDTDGLTDIVIPPLEVPGVSSEKVADVVAAFLGGMSWSKIATEKSINYSRTIKPIREAYEQYVSSEIQPNTEVYTPVHTL</sequence>
<reference evidence="3" key="1">
    <citation type="submission" date="2018-12" db="EMBL/GenBank/DDBJ databases">
        <title>Tengunoibacter tsumagoiensis gen. nov., sp. nov., Dictyobacter kobayashii sp. nov., D. alpinus sp. nov., and D. joshuensis sp. nov. and description of Dictyobacteraceae fam. nov. within the order Ktedonobacterales isolated from Tengu-no-mugimeshi.</title>
        <authorList>
            <person name="Wang C.M."/>
            <person name="Zheng Y."/>
            <person name="Sakai Y."/>
            <person name="Toyoda A."/>
            <person name="Minakuchi Y."/>
            <person name="Abe K."/>
            <person name="Yokota A."/>
            <person name="Yabe S."/>
        </authorList>
    </citation>
    <scope>NUCLEOTIDE SEQUENCE [LARGE SCALE GENOMIC DNA]</scope>
    <source>
        <strain evidence="3">Uno11</strain>
    </source>
</reference>
<proteinExistence type="predicted"/>
<dbReference type="EMBL" id="BIFS01000001">
    <property type="protein sequence ID" value="GCE18976.1"/>
    <property type="molecule type" value="Genomic_DNA"/>
</dbReference>
<keyword evidence="1" id="KW-0472">Membrane</keyword>
<evidence type="ECO:0000256" key="1">
    <source>
        <dbReference type="SAM" id="Phobius"/>
    </source>
</evidence>
<dbReference type="RefSeq" id="WP_126550658.1">
    <property type="nucleotide sequence ID" value="NZ_BIFS01000001.1"/>
</dbReference>
<feature type="transmembrane region" description="Helical" evidence="1">
    <location>
        <begin position="63"/>
        <end position="87"/>
    </location>
</feature>
<evidence type="ECO:0000313" key="3">
    <source>
        <dbReference type="Proteomes" id="UP000287188"/>
    </source>
</evidence>
<keyword evidence="1" id="KW-0812">Transmembrane</keyword>
<name>A0A402AIP5_9CHLR</name>
<dbReference type="AlphaFoldDB" id="A0A402AIP5"/>
<feature type="transmembrane region" description="Helical" evidence="1">
    <location>
        <begin position="108"/>
        <end position="129"/>
    </location>
</feature>
<evidence type="ECO:0000313" key="2">
    <source>
        <dbReference type="EMBL" id="GCE18976.1"/>
    </source>
</evidence>